<evidence type="ECO:0000313" key="1">
    <source>
        <dbReference type="EMBL" id="GFQ66232.1"/>
    </source>
</evidence>
<dbReference type="EMBL" id="BMAO01020276">
    <property type="protein sequence ID" value="GFQ66232.1"/>
    <property type="molecule type" value="Genomic_DNA"/>
</dbReference>
<accession>A0A8X6F053</accession>
<keyword evidence="2" id="KW-1185">Reference proteome</keyword>
<evidence type="ECO:0000313" key="2">
    <source>
        <dbReference type="Proteomes" id="UP000887116"/>
    </source>
</evidence>
<proteinExistence type="predicted"/>
<protein>
    <submittedName>
        <fullName evidence="1">Uncharacterized protein</fullName>
    </submittedName>
</protein>
<name>A0A8X6F053_TRICU</name>
<gene>
    <name evidence="1" type="ORF">TNCT_255731</name>
</gene>
<dbReference type="AlphaFoldDB" id="A0A8X6F053"/>
<dbReference type="Proteomes" id="UP000887116">
    <property type="component" value="Unassembled WGS sequence"/>
</dbReference>
<comment type="caution">
    <text evidence="1">The sequence shown here is derived from an EMBL/GenBank/DDBJ whole genome shotgun (WGS) entry which is preliminary data.</text>
</comment>
<organism evidence="1 2">
    <name type="scientific">Trichonephila clavata</name>
    <name type="common">Joro spider</name>
    <name type="synonym">Nephila clavata</name>
    <dbReference type="NCBI Taxonomy" id="2740835"/>
    <lineage>
        <taxon>Eukaryota</taxon>
        <taxon>Metazoa</taxon>
        <taxon>Ecdysozoa</taxon>
        <taxon>Arthropoda</taxon>
        <taxon>Chelicerata</taxon>
        <taxon>Arachnida</taxon>
        <taxon>Araneae</taxon>
        <taxon>Araneomorphae</taxon>
        <taxon>Entelegynae</taxon>
        <taxon>Araneoidea</taxon>
        <taxon>Nephilidae</taxon>
        <taxon>Trichonephila</taxon>
    </lineage>
</organism>
<sequence>MRLKLDQILDLANRYGIEIRVMQETKLKKHSVFKVHNYSVYCMDKARGGGGGPVLLIQNLKFYKIVTPVQGSNLKLQDISVVWKKKII</sequence>
<reference evidence="1" key="1">
    <citation type="submission" date="2020-07" db="EMBL/GenBank/DDBJ databases">
        <title>Multicomponent nature underlies the extraordinary mechanical properties of spider dragline silk.</title>
        <authorList>
            <person name="Kono N."/>
            <person name="Nakamura H."/>
            <person name="Mori M."/>
            <person name="Yoshida Y."/>
            <person name="Ohtoshi R."/>
            <person name="Malay A.D."/>
            <person name="Moran D.A.P."/>
            <person name="Tomita M."/>
            <person name="Numata K."/>
            <person name="Arakawa K."/>
        </authorList>
    </citation>
    <scope>NUCLEOTIDE SEQUENCE</scope>
</reference>
<dbReference type="OrthoDB" id="10065625at2759"/>